<comment type="caution">
    <text evidence="6">The sequence shown here is derived from an EMBL/GenBank/DDBJ whole genome shotgun (WGS) entry which is preliminary data.</text>
</comment>
<dbReference type="GO" id="GO:0003700">
    <property type="term" value="F:DNA-binding transcription factor activity"/>
    <property type="evidence" value="ECO:0007669"/>
    <property type="project" value="InterPro"/>
</dbReference>
<keyword evidence="7" id="KW-1185">Reference proteome</keyword>
<dbReference type="GO" id="GO:0043565">
    <property type="term" value="F:sequence-specific DNA binding"/>
    <property type="evidence" value="ECO:0007669"/>
    <property type="project" value="InterPro"/>
</dbReference>
<evidence type="ECO:0000313" key="6">
    <source>
        <dbReference type="EMBL" id="KGQ33316.1"/>
    </source>
</evidence>
<keyword evidence="3" id="KW-0010">Activator</keyword>
<gene>
    <name evidence="6" type="ORF">P375_03390</name>
</gene>
<dbReference type="Pfam" id="PF12833">
    <property type="entry name" value="HTH_18"/>
    <property type="match status" value="1"/>
</dbReference>
<dbReference type="Gene3D" id="2.60.120.10">
    <property type="entry name" value="Jelly Rolls"/>
    <property type="match status" value="1"/>
</dbReference>
<dbReference type="InterPro" id="IPR018060">
    <property type="entry name" value="HTH_AraC"/>
</dbReference>
<protein>
    <recommendedName>
        <fullName evidence="5">HTH araC/xylS-type domain-containing protein</fullName>
    </recommendedName>
</protein>
<dbReference type="InterPro" id="IPR003313">
    <property type="entry name" value="AraC-bd"/>
</dbReference>
<dbReference type="PROSITE" id="PS01124">
    <property type="entry name" value="HTH_ARAC_FAMILY_2"/>
    <property type="match status" value="1"/>
</dbReference>
<dbReference type="InterPro" id="IPR037923">
    <property type="entry name" value="HTH-like"/>
</dbReference>
<dbReference type="InterPro" id="IPR014710">
    <property type="entry name" value="RmlC-like_jellyroll"/>
</dbReference>
<dbReference type="CDD" id="cd02208">
    <property type="entry name" value="cupin_RmlC-like"/>
    <property type="match status" value="1"/>
</dbReference>
<dbReference type="SMART" id="SM00342">
    <property type="entry name" value="HTH_ARAC"/>
    <property type="match status" value="1"/>
</dbReference>
<reference evidence="6 7" key="1">
    <citation type="submission" date="2014-08" db="EMBL/GenBank/DDBJ databases">
        <title>Chaperone-usher fimbriae in a diverse selection of Gallibacterium genomes.</title>
        <authorList>
            <person name="Kudirkiene E."/>
            <person name="Bager R.J."/>
            <person name="Johnson T.J."/>
            <person name="Bojesen A.M."/>
        </authorList>
    </citation>
    <scope>NUCLEOTIDE SEQUENCE [LARGE SCALE GENOMIC DNA]</scope>
    <source>
        <strain evidence="6 7">CCM5976</strain>
    </source>
</reference>
<dbReference type="SUPFAM" id="SSF46689">
    <property type="entry name" value="Homeodomain-like"/>
    <property type="match status" value="2"/>
</dbReference>
<sequence>MTVKGMQIVDVKIDRSNQELTNHGDFTFPLAVYKNTLSKNLLGYVIWHWHDEYQFSYVTQGEIYFYINDQTFILKEGQGIFINTGCIHSIKAVNDPESTYVCINIDKKLFSSFKGSVIEQKYLNTLTQSAIFLDLSEEWHIECINKLKDIYQFYVDKSFSFEIDICINLMQTLALIVKNALNPILLTTIESKDEYQKIKRILSFLHQHYAEKITLEQIAQHIFLNKNECCRLFKRKTKMTIFEYLLEHRLNKSIELLIHSDKSISQIAIDTGFSTVSYYIDTFHKNVGITPNEYRKRELK</sequence>
<dbReference type="InterPro" id="IPR020449">
    <property type="entry name" value="Tscrpt_reg_AraC-type_HTH"/>
</dbReference>
<evidence type="ECO:0000256" key="1">
    <source>
        <dbReference type="ARBA" id="ARBA00023015"/>
    </source>
</evidence>
<evidence type="ECO:0000259" key="5">
    <source>
        <dbReference type="PROSITE" id="PS01124"/>
    </source>
</evidence>
<dbReference type="Pfam" id="PF02311">
    <property type="entry name" value="AraC_binding"/>
    <property type="match status" value="1"/>
</dbReference>
<evidence type="ECO:0000313" key="7">
    <source>
        <dbReference type="Proteomes" id="UP000030418"/>
    </source>
</evidence>
<dbReference type="PRINTS" id="PR00032">
    <property type="entry name" value="HTHARAC"/>
</dbReference>
<keyword evidence="2" id="KW-0238">DNA-binding</keyword>
<feature type="domain" description="HTH araC/xylS-type" evidence="5">
    <location>
        <begin position="199"/>
        <end position="297"/>
    </location>
</feature>
<dbReference type="Gene3D" id="1.10.10.60">
    <property type="entry name" value="Homeodomain-like"/>
    <property type="match status" value="2"/>
</dbReference>
<keyword evidence="4" id="KW-0804">Transcription</keyword>
<evidence type="ECO:0000256" key="2">
    <source>
        <dbReference type="ARBA" id="ARBA00023125"/>
    </source>
</evidence>
<dbReference type="SUPFAM" id="SSF51215">
    <property type="entry name" value="Regulatory protein AraC"/>
    <property type="match status" value="1"/>
</dbReference>
<dbReference type="PANTHER" id="PTHR43280">
    <property type="entry name" value="ARAC-FAMILY TRANSCRIPTIONAL REGULATOR"/>
    <property type="match status" value="1"/>
</dbReference>
<accession>A0A0A2XLU4</accession>
<keyword evidence="1" id="KW-0805">Transcription regulation</keyword>
<dbReference type="InterPro" id="IPR009057">
    <property type="entry name" value="Homeodomain-like_sf"/>
</dbReference>
<organism evidence="6 7">
    <name type="scientific">Gallibacterium genomosp. 2</name>
    <dbReference type="NCBI Taxonomy" id="155517"/>
    <lineage>
        <taxon>Bacteria</taxon>
        <taxon>Pseudomonadati</taxon>
        <taxon>Pseudomonadota</taxon>
        <taxon>Gammaproteobacteria</taxon>
        <taxon>Pasteurellales</taxon>
        <taxon>Pasteurellaceae</taxon>
        <taxon>Gallibacterium</taxon>
    </lineage>
</organism>
<dbReference type="AlphaFoldDB" id="A0A0A2XLU4"/>
<dbReference type="EMBL" id="JPXY01000015">
    <property type="protein sequence ID" value="KGQ33316.1"/>
    <property type="molecule type" value="Genomic_DNA"/>
</dbReference>
<dbReference type="Proteomes" id="UP000030418">
    <property type="component" value="Unassembled WGS sequence"/>
</dbReference>
<evidence type="ECO:0000256" key="3">
    <source>
        <dbReference type="ARBA" id="ARBA00023159"/>
    </source>
</evidence>
<dbReference type="PANTHER" id="PTHR43280:SF28">
    <property type="entry name" value="HTH-TYPE TRANSCRIPTIONAL ACTIVATOR RHAS"/>
    <property type="match status" value="1"/>
</dbReference>
<proteinExistence type="predicted"/>
<evidence type="ECO:0000256" key="4">
    <source>
        <dbReference type="ARBA" id="ARBA00023163"/>
    </source>
</evidence>
<name>A0A0A2XLU4_9PAST</name>